<name>A0A6M8NJ57_9BACT</name>
<dbReference type="EMBL" id="NXII01000012">
    <property type="protein sequence ID" value="RXI39910.1"/>
    <property type="molecule type" value="Genomic_DNA"/>
</dbReference>
<proteinExistence type="predicted"/>
<accession>A0A6M8NJ57</accession>
<evidence type="ECO:0000313" key="2">
    <source>
        <dbReference type="Proteomes" id="UP000290378"/>
    </source>
</evidence>
<gene>
    <name evidence="1" type="ORF">CP963_09390</name>
</gene>
<keyword evidence="2" id="KW-1185">Reference proteome</keyword>
<dbReference type="SUPFAM" id="SSF53850">
    <property type="entry name" value="Periplasmic binding protein-like II"/>
    <property type="match status" value="1"/>
</dbReference>
<sequence>MDYFMIRFFFLLIIFFKLILSSKEVLVFAPLPMLNKTEVYDNFYPMIKLLEKRLDKKIIFFYSENYENILEQFEKSQIDFAYLGPLPYLKLKEKYDHVEPLIYFKDKNNSVYYTCSLVKFLKSEKIQKIALTQPLSTCGYLSVNSMLDNKLEEYKYKYLGKHDEVALEIIRGNFDIGGLRTSIAKDYYHLGLEEIKRTDKLPGFVLAGNSKTLTKNELEKLQNILLDVPSKDYSTWGKDIKYGVEKAFDKDYDKLREMLKDINIPTQDNFDAK</sequence>
<evidence type="ECO:0000313" key="1">
    <source>
        <dbReference type="EMBL" id="RXI39910.1"/>
    </source>
</evidence>
<dbReference type="PANTHER" id="PTHR35841:SF1">
    <property type="entry name" value="PHOSPHONATES-BINDING PERIPLASMIC PROTEIN"/>
    <property type="match status" value="1"/>
</dbReference>
<dbReference type="PANTHER" id="PTHR35841">
    <property type="entry name" value="PHOSPHONATES-BINDING PERIPLASMIC PROTEIN"/>
    <property type="match status" value="1"/>
</dbReference>
<reference evidence="1 2" key="1">
    <citation type="submission" date="2017-09" db="EMBL/GenBank/DDBJ databases">
        <title>Genomics of the genus Arcobacter.</title>
        <authorList>
            <person name="Perez-Cataluna A."/>
            <person name="Figueras M.J."/>
            <person name="Salas-Masso N."/>
        </authorList>
    </citation>
    <scope>NUCLEOTIDE SEQUENCE [LARGE SCALE GENOMIC DNA]</scope>
    <source>
        <strain evidence="1 2">CECT 7834</strain>
    </source>
</reference>
<organism evidence="1 2">
    <name type="scientific">Arcobacter cloacae</name>
    <dbReference type="NCBI Taxonomy" id="1054034"/>
    <lineage>
        <taxon>Bacteria</taxon>
        <taxon>Pseudomonadati</taxon>
        <taxon>Campylobacterota</taxon>
        <taxon>Epsilonproteobacteria</taxon>
        <taxon>Campylobacterales</taxon>
        <taxon>Arcobacteraceae</taxon>
        <taxon>Arcobacter</taxon>
    </lineage>
</organism>
<dbReference type="Gene3D" id="3.40.190.10">
    <property type="entry name" value="Periplasmic binding protein-like II"/>
    <property type="match status" value="2"/>
</dbReference>
<dbReference type="Pfam" id="PF12974">
    <property type="entry name" value="Phosphonate-bd"/>
    <property type="match status" value="1"/>
</dbReference>
<protein>
    <submittedName>
        <fullName evidence="1">ABC transporter substrate-binding protein</fullName>
    </submittedName>
</protein>
<dbReference type="AlphaFoldDB" id="A0A6M8NJ57"/>
<dbReference type="Proteomes" id="UP000290378">
    <property type="component" value="Unassembled WGS sequence"/>
</dbReference>
<comment type="caution">
    <text evidence="1">The sequence shown here is derived from an EMBL/GenBank/DDBJ whole genome shotgun (WGS) entry which is preliminary data.</text>
</comment>